<dbReference type="eggNOG" id="KOG1947">
    <property type="taxonomic scope" value="Eukaryota"/>
</dbReference>
<proteinExistence type="predicted"/>
<dbReference type="Gene3D" id="3.80.10.10">
    <property type="entry name" value="Ribonuclease Inhibitor"/>
    <property type="match status" value="2"/>
</dbReference>
<protein>
    <submittedName>
        <fullName evidence="4">Uncharacterized protein, isoform B</fullName>
    </submittedName>
</protein>
<evidence type="ECO:0000313" key="5">
    <source>
        <dbReference type="Proteomes" id="UP000008792"/>
    </source>
</evidence>
<dbReference type="Proteomes" id="UP000008792">
    <property type="component" value="Unassembled WGS sequence"/>
</dbReference>
<gene>
    <name evidence="4" type="primary">Dvir\GJ21363</name>
    <name evidence="4" type="ORF">Dvir_GJ21363</name>
</gene>
<dbReference type="OrthoDB" id="6492012at2759"/>
<dbReference type="FunCoup" id="A0A0Q9WFR9">
    <property type="interactions" value="1"/>
</dbReference>
<dbReference type="Gene3D" id="3.30.70.330">
    <property type="match status" value="1"/>
</dbReference>
<accession>A0A0Q9WFR9</accession>
<keyword evidence="1 2" id="KW-0694">RNA-binding</keyword>
<dbReference type="InterPro" id="IPR000504">
    <property type="entry name" value="RRM_dom"/>
</dbReference>
<evidence type="ECO:0000256" key="2">
    <source>
        <dbReference type="PROSITE-ProRule" id="PRU00176"/>
    </source>
</evidence>
<feature type="domain" description="RRM" evidence="3">
    <location>
        <begin position="91"/>
        <end position="177"/>
    </location>
</feature>
<dbReference type="SUPFAM" id="SSF52047">
    <property type="entry name" value="RNI-like"/>
    <property type="match status" value="1"/>
</dbReference>
<dbReference type="Pfam" id="PF00076">
    <property type="entry name" value="RRM_1"/>
    <property type="match status" value="1"/>
</dbReference>
<organism evidence="4 5">
    <name type="scientific">Drosophila virilis</name>
    <name type="common">Fruit fly</name>
    <dbReference type="NCBI Taxonomy" id="7244"/>
    <lineage>
        <taxon>Eukaryota</taxon>
        <taxon>Metazoa</taxon>
        <taxon>Ecdysozoa</taxon>
        <taxon>Arthropoda</taxon>
        <taxon>Hexapoda</taxon>
        <taxon>Insecta</taxon>
        <taxon>Pterygota</taxon>
        <taxon>Neoptera</taxon>
        <taxon>Endopterygota</taxon>
        <taxon>Diptera</taxon>
        <taxon>Brachycera</taxon>
        <taxon>Muscomorpha</taxon>
        <taxon>Ephydroidea</taxon>
        <taxon>Drosophilidae</taxon>
        <taxon>Drosophila</taxon>
    </lineage>
</organism>
<dbReference type="STRING" id="7244.A0A0Q9WFR9"/>
<name>A0A0Q9WFR9_DROVI</name>
<sequence length="710" mass="81466">MSDNKYPITINKSQSAYAVGALHRIWKFYSICSCASIVVVEFKAEKMSAIQNFLNIRGSRAYRRVNDCLPTHKTYYFQGDEAYTEDNILVKKLFLYNISPGLSAKQLRAYFNTFGRVDHLHLFGQPSNHFGSKGSNDRPKSKSGFVVFADPRSAAKALRRKFHNVNKDRLSVQPSDSWHQPDAYGIPRKQLSSDPNEPPAAILNLNDHCLDYIVRLLALPDRIHFARTCIRFREIYKRASPALDKCVKFEEFADMTMWDVRDFFVLSGRHVRKIEGIIPKRHRQRLGEFLGAHCTNLTTLRITANKLTVRTMNKIFGKLTQLESLQLHGCDLRNDALLALKHLSQLKTLDLSYNDKLTGQNMNRLPISIESLTLTSCTGLQSKLLSRVFKALKQLKELHMKGVYTIGSGFKQLVNSQRSNTLETISVSNGLGFGLNNQYEHIARLPGLKKLTVHSHEEDAKLRPELLTWLVEQRSEQLVHFEARGQNCINSEMVSQISKLRALRTLIIPNNDAINDRELEVLSSLQELEEINLKYCCNVSGNAVLRLILSCPKLRVLHLENCPQLTEKLLSDIIFKMRLQIRQKEIQRQLPIKLSIYGCNITKENMRNPDVVSKDIIDVSFVSPSSDLCFFDLSDLLVFDNDMFFGSDDLDADHDHRLYDMGFLSDTDDDYDYSDDDYDGDFDELDGFDEFGYDLEDMDYSDIEDYWDSL</sequence>
<dbReference type="GO" id="GO:0019005">
    <property type="term" value="C:SCF ubiquitin ligase complex"/>
    <property type="evidence" value="ECO:0007669"/>
    <property type="project" value="TreeGrafter"/>
</dbReference>
<dbReference type="InterPro" id="IPR032675">
    <property type="entry name" value="LRR_dom_sf"/>
</dbReference>
<dbReference type="SMART" id="SM00367">
    <property type="entry name" value="LRR_CC"/>
    <property type="match status" value="3"/>
</dbReference>
<dbReference type="SMART" id="SM00360">
    <property type="entry name" value="RRM"/>
    <property type="match status" value="1"/>
</dbReference>
<keyword evidence="5" id="KW-1185">Reference proteome</keyword>
<reference evidence="4 5" key="1">
    <citation type="journal article" date="2007" name="Nature">
        <title>Evolution of genes and genomes on the Drosophila phylogeny.</title>
        <authorList>
            <consortium name="Drosophila 12 Genomes Consortium"/>
            <person name="Clark A.G."/>
            <person name="Eisen M.B."/>
            <person name="Smith D.R."/>
            <person name="Bergman C.M."/>
            <person name="Oliver B."/>
            <person name="Markow T.A."/>
            <person name="Kaufman T.C."/>
            <person name="Kellis M."/>
            <person name="Gelbart W."/>
            <person name="Iyer V.N."/>
            <person name="Pollard D.A."/>
            <person name="Sackton T.B."/>
            <person name="Larracuente A.M."/>
            <person name="Singh N.D."/>
            <person name="Abad J.P."/>
            <person name="Abt D.N."/>
            <person name="Adryan B."/>
            <person name="Aguade M."/>
            <person name="Akashi H."/>
            <person name="Anderson W.W."/>
            <person name="Aquadro C.F."/>
            <person name="Ardell D.H."/>
            <person name="Arguello R."/>
            <person name="Artieri C.G."/>
            <person name="Barbash D.A."/>
            <person name="Barker D."/>
            <person name="Barsanti P."/>
            <person name="Batterham P."/>
            <person name="Batzoglou S."/>
            <person name="Begun D."/>
            <person name="Bhutkar A."/>
            <person name="Blanco E."/>
            <person name="Bosak S.A."/>
            <person name="Bradley R.K."/>
            <person name="Brand A.D."/>
            <person name="Brent M.R."/>
            <person name="Brooks A.N."/>
            <person name="Brown R.H."/>
            <person name="Butlin R.K."/>
            <person name="Caggese C."/>
            <person name="Calvi B.R."/>
            <person name="Bernardo de Carvalho A."/>
            <person name="Caspi A."/>
            <person name="Castrezana S."/>
            <person name="Celniker S.E."/>
            <person name="Chang J.L."/>
            <person name="Chapple C."/>
            <person name="Chatterji S."/>
            <person name="Chinwalla A."/>
            <person name="Civetta A."/>
            <person name="Clifton S.W."/>
            <person name="Comeron J.M."/>
            <person name="Costello J.C."/>
            <person name="Coyne J.A."/>
            <person name="Daub J."/>
            <person name="David R.G."/>
            <person name="Delcher A.L."/>
            <person name="Delehaunty K."/>
            <person name="Do C.B."/>
            <person name="Ebling H."/>
            <person name="Edwards K."/>
            <person name="Eickbush T."/>
            <person name="Evans J.D."/>
            <person name="Filipski A."/>
            <person name="Findeiss S."/>
            <person name="Freyhult E."/>
            <person name="Fulton L."/>
            <person name="Fulton R."/>
            <person name="Garcia A.C."/>
            <person name="Gardiner A."/>
            <person name="Garfield D.A."/>
            <person name="Garvin B.E."/>
            <person name="Gibson G."/>
            <person name="Gilbert D."/>
            <person name="Gnerre S."/>
            <person name="Godfrey J."/>
            <person name="Good R."/>
            <person name="Gotea V."/>
            <person name="Gravely B."/>
            <person name="Greenberg A.J."/>
            <person name="Griffiths-Jones S."/>
            <person name="Gross S."/>
            <person name="Guigo R."/>
            <person name="Gustafson E.A."/>
            <person name="Haerty W."/>
            <person name="Hahn M.W."/>
            <person name="Halligan D.L."/>
            <person name="Halpern A.L."/>
            <person name="Halter G.M."/>
            <person name="Han M.V."/>
            <person name="Heger A."/>
            <person name="Hillier L."/>
            <person name="Hinrichs A.S."/>
            <person name="Holmes I."/>
            <person name="Hoskins R.A."/>
            <person name="Hubisz M.J."/>
            <person name="Hultmark D."/>
            <person name="Huntley M.A."/>
            <person name="Jaffe D.B."/>
            <person name="Jagadeeshan S."/>
            <person name="Jeck W.R."/>
            <person name="Johnson J."/>
            <person name="Jones C.D."/>
            <person name="Jordan W.C."/>
            <person name="Karpen G.H."/>
            <person name="Kataoka E."/>
            <person name="Keightley P.D."/>
            <person name="Kheradpour P."/>
            <person name="Kirkness E.F."/>
            <person name="Koerich L.B."/>
            <person name="Kristiansen K."/>
            <person name="Kudrna D."/>
            <person name="Kulathinal R.J."/>
            <person name="Kumar S."/>
            <person name="Kwok R."/>
            <person name="Lander E."/>
            <person name="Langley C.H."/>
            <person name="Lapoint R."/>
            <person name="Lazzaro B.P."/>
            <person name="Lee S.J."/>
            <person name="Levesque L."/>
            <person name="Li R."/>
            <person name="Lin C.F."/>
            <person name="Lin M.F."/>
            <person name="Lindblad-Toh K."/>
            <person name="Llopart A."/>
            <person name="Long M."/>
            <person name="Low L."/>
            <person name="Lozovsky E."/>
            <person name="Lu J."/>
            <person name="Luo M."/>
            <person name="Machado C.A."/>
            <person name="Makalowski W."/>
            <person name="Marzo M."/>
            <person name="Matsuda M."/>
            <person name="Matzkin L."/>
            <person name="McAllister B."/>
            <person name="McBride C.S."/>
            <person name="McKernan B."/>
            <person name="McKernan K."/>
            <person name="Mendez-Lago M."/>
            <person name="Minx P."/>
            <person name="Mollenhauer M.U."/>
            <person name="Montooth K."/>
            <person name="Mount S.M."/>
            <person name="Mu X."/>
            <person name="Myers E."/>
            <person name="Negre B."/>
            <person name="Newfeld S."/>
            <person name="Nielsen R."/>
            <person name="Noor M.A."/>
            <person name="O'Grady P."/>
            <person name="Pachter L."/>
            <person name="Papaceit M."/>
            <person name="Parisi M.J."/>
            <person name="Parisi M."/>
            <person name="Parts L."/>
            <person name="Pedersen J.S."/>
            <person name="Pesole G."/>
            <person name="Phillippy A.M."/>
            <person name="Ponting C.P."/>
            <person name="Pop M."/>
            <person name="Porcelli D."/>
            <person name="Powell J.R."/>
            <person name="Prohaska S."/>
            <person name="Pruitt K."/>
            <person name="Puig M."/>
            <person name="Quesneville H."/>
            <person name="Ram K.R."/>
            <person name="Rand D."/>
            <person name="Rasmussen M.D."/>
            <person name="Reed L.K."/>
            <person name="Reenan R."/>
            <person name="Reily A."/>
            <person name="Remington K.A."/>
            <person name="Rieger T.T."/>
            <person name="Ritchie M.G."/>
            <person name="Robin C."/>
            <person name="Rogers Y.H."/>
            <person name="Rohde C."/>
            <person name="Rozas J."/>
            <person name="Rubenfield M.J."/>
            <person name="Ruiz A."/>
            <person name="Russo S."/>
            <person name="Salzberg S.L."/>
            <person name="Sanchez-Gracia A."/>
            <person name="Saranga D.J."/>
            <person name="Sato H."/>
            <person name="Schaeffer S.W."/>
            <person name="Schatz M.C."/>
            <person name="Schlenke T."/>
            <person name="Schwartz R."/>
            <person name="Segarra C."/>
            <person name="Singh R.S."/>
            <person name="Sirot L."/>
            <person name="Sirota M."/>
            <person name="Sisneros N.B."/>
            <person name="Smith C.D."/>
            <person name="Smith T.F."/>
            <person name="Spieth J."/>
            <person name="Stage D.E."/>
            <person name="Stark A."/>
            <person name="Stephan W."/>
            <person name="Strausberg R.L."/>
            <person name="Strempel S."/>
            <person name="Sturgill D."/>
            <person name="Sutton G."/>
            <person name="Sutton G.G."/>
            <person name="Tao W."/>
            <person name="Teichmann S."/>
            <person name="Tobari Y.N."/>
            <person name="Tomimura Y."/>
            <person name="Tsolas J.M."/>
            <person name="Valente V.L."/>
            <person name="Venter E."/>
            <person name="Venter J.C."/>
            <person name="Vicario S."/>
            <person name="Vieira F.G."/>
            <person name="Vilella A.J."/>
            <person name="Villasante A."/>
            <person name="Walenz B."/>
            <person name="Wang J."/>
            <person name="Wasserman M."/>
            <person name="Watts T."/>
            <person name="Wilson D."/>
            <person name="Wilson R.K."/>
            <person name="Wing R.A."/>
            <person name="Wolfner M.F."/>
            <person name="Wong A."/>
            <person name="Wong G.K."/>
            <person name="Wu C.I."/>
            <person name="Wu G."/>
            <person name="Yamamoto D."/>
            <person name="Yang H.P."/>
            <person name="Yang S.P."/>
            <person name="Yorke J.A."/>
            <person name="Yoshida K."/>
            <person name="Zdobnov E."/>
            <person name="Zhang P."/>
            <person name="Zhang Y."/>
            <person name="Zimin A.V."/>
            <person name="Baldwin J."/>
            <person name="Abdouelleil A."/>
            <person name="Abdulkadir J."/>
            <person name="Abebe A."/>
            <person name="Abera B."/>
            <person name="Abreu J."/>
            <person name="Acer S.C."/>
            <person name="Aftuck L."/>
            <person name="Alexander A."/>
            <person name="An P."/>
            <person name="Anderson E."/>
            <person name="Anderson S."/>
            <person name="Arachi H."/>
            <person name="Azer M."/>
            <person name="Bachantsang P."/>
            <person name="Barry A."/>
            <person name="Bayul T."/>
            <person name="Berlin A."/>
            <person name="Bessette D."/>
            <person name="Bloom T."/>
            <person name="Blye J."/>
            <person name="Boguslavskiy L."/>
            <person name="Bonnet C."/>
            <person name="Boukhgalter B."/>
            <person name="Bourzgui I."/>
            <person name="Brown A."/>
            <person name="Cahill P."/>
            <person name="Channer S."/>
            <person name="Cheshatsang Y."/>
            <person name="Chuda L."/>
            <person name="Citroen M."/>
            <person name="Collymore A."/>
            <person name="Cooke P."/>
            <person name="Costello M."/>
            <person name="D'Aco K."/>
            <person name="Daza R."/>
            <person name="De Haan G."/>
            <person name="DeGray S."/>
            <person name="DeMaso C."/>
            <person name="Dhargay N."/>
            <person name="Dooley K."/>
            <person name="Dooley E."/>
            <person name="Doricent M."/>
            <person name="Dorje P."/>
            <person name="Dorjee K."/>
            <person name="Dupes A."/>
            <person name="Elong R."/>
            <person name="Falk J."/>
            <person name="Farina A."/>
            <person name="Faro S."/>
            <person name="Ferguson D."/>
            <person name="Fisher S."/>
            <person name="Foley C.D."/>
            <person name="Franke A."/>
            <person name="Friedrich D."/>
            <person name="Gadbois L."/>
            <person name="Gearin G."/>
            <person name="Gearin C.R."/>
            <person name="Giannoukos G."/>
            <person name="Goode T."/>
            <person name="Graham J."/>
            <person name="Grandbois E."/>
            <person name="Grewal S."/>
            <person name="Gyaltsen K."/>
            <person name="Hafez N."/>
            <person name="Hagos B."/>
            <person name="Hall J."/>
            <person name="Henson C."/>
            <person name="Hollinger A."/>
            <person name="Honan T."/>
            <person name="Huard M.D."/>
            <person name="Hughes L."/>
            <person name="Hurhula B."/>
            <person name="Husby M.E."/>
            <person name="Kamat A."/>
            <person name="Kanga B."/>
            <person name="Kashin S."/>
            <person name="Khazanovich D."/>
            <person name="Kisner P."/>
            <person name="Lance K."/>
            <person name="Lara M."/>
            <person name="Lee W."/>
            <person name="Lennon N."/>
            <person name="Letendre F."/>
            <person name="LeVine R."/>
            <person name="Lipovsky A."/>
            <person name="Liu X."/>
            <person name="Liu J."/>
            <person name="Liu S."/>
            <person name="Lokyitsang T."/>
            <person name="Lokyitsang Y."/>
            <person name="Lubonja R."/>
            <person name="Lui A."/>
            <person name="MacDonald P."/>
            <person name="Magnisalis V."/>
            <person name="Maru K."/>
            <person name="Matthews C."/>
            <person name="McCusker W."/>
            <person name="McDonough S."/>
            <person name="Mehta T."/>
            <person name="Meldrim J."/>
            <person name="Meneus L."/>
            <person name="Mihai O."/>
            <person name="Mihalev A."/>
            <person name="Mihova T."/>
            <person name="Mittelman R."/>
            <person name="Mlenga V."/>
            <person name="Montmayeur A."/>
            <person name="Mulrain L."/>
            <person name="Navidi A."/>
            <person name="Naylor J."/>
            <person name="Negash T."/>
            <person name="Nguyen T."/>
            <person name="Nguyen N."/>
            <person name="Nicol R."/>
            <person name="Norbu C."/>
            <person name="Norbu N."/>
            <person name="Novod N."/>
            <person name="O'Neill B."/>
            <person name="Osman S."/>
            <person name="Markiewicz E."/>
            <person name="Oyono O.L."/>
            <person name="Patti C."/>
            <person name="Phunkhang P."/>
            <person name="Pierre F."/>
            <person name="Priest M."/>
            <person name="Raghuraman S."/>
            <person name="Rege F."/>
            <person name="Reyes R."/>
            <person name="Rise C."/>
            <person name="Rogov P."/>
            <person name="Ross K."/>
            <person name="Ryan E."/>
            <person name="Settipalli S."/>
            <person name="Shea T."/>
            <person name="Sherpa N."/>
            <person name="Shi L."/>
            <person name="Shih D."/>
            <person name="Sparrow T."/>
            <person name="Spaulding J."/>
            <person name="Stalker J."/>
            <person name="Stange-Thomann N."/>
            <person name="Stavropoulos S."/>
            <person name="Stone C."/>
            <person name="Strader C."/>
            <person name="Tesfaye S."/>
            <person name="Thomson T."/>
            <person name="Thoulutsang Y."/>
            <person name="Thoulutsang D."/>
            <person name="Topham K."/>
            <person name="Topping I."/>
            <person name="Tsamla T."/>
            <person name="Vassiliev H."/>
            <person name="Vo A."/>
            <person name="Wangchuk T."/>
            <person name="Wangdi T."/>
            <person name="Weiand M."/>
            <person name="Wilkinson J."/>
            <person name="Wilson A."/>
            <person name="Yadav S."/>
            <person name="Young G."/>
            <person name="Yu Q."/>
            <person name="Zembek L."/>
            <person name="Zhong D."/>
            <person name="Zimmer A."/>
            <person name="Zwirko Z."/>
            <person name="Jaffe D.B."/>
            <person name="Alvarez P."/>
            <person name="Brockman W."/>
            <person name="Butler J."/>
            <person name="Chin C."/>
            <person name="Gnerre S."/>
            <person name="Grabherr M."/>
            <person name="Kleber M."/>
            <person name="Mauceli E."/>
            <person name="MacCallum I."/>
        </authorList>
    </citation>
    <scope>NUCLEOTIDE SEQUENCE [LARGE SCALE GENOMIC DNA]</scope>
    <source>
        <strain evidence="5">Tucson 15010-1051.87</strain>
    </source>
</reference>
<dbReference type="InParanoid" id="A0A0Q9WFR9"/>
<evidence type="ECO:0000313" key="4">
    <source>
        <dbReference type="EMBL" id="KRF79312.1"/>
    </source>
</evidence>
<dbReference type="InterPro" id="IPR035979">
    <property type="entry name" value="RBD_domain_sf"/>
</dbReference>
<dbReference type="PROSITE" id="PS50102">
    <property type="entry name" value="RRM"/>
    <property type="match status" value="1"/>
</dbReference>
<dbReference type="EMBL" id="CH940648">
    <property type="protein sequence ID" value="KRF79312.1"/>
    <property type="molecule type" value="Genomic_DNA"/>
</dbReference>
<dbReference type="SUPFAM" id="SSF54928">
    <property type="entry name" value="RNA-binding domain, RBD"/>
    <property type="match status" value="1"/>
</dbReference>
<dbReference type="GO" id="GO:0003723">
    <property type="term" value="F:RNA binding"/>
    <property type="evidence" value="ECO:0007669"/>
    <property type="project" value="UniProtKB-UniRule"/>
</dbReference>
<dbReference type="InterPro" id="IPR012677">
    <property type="entry name" value="Nucleotide-bd_a/b_plait_sf"/>
</dbReference>
<dbReference type="AlphaFoldDB" id="A0A0Q9WFR9"/>
<dbReference type="CDD" id="cd00590">
    <property type="entry name" value="RRM_SF"/>
    <property type="match status" value="1"/>
</dbReference>
<dbReference type="PANTHER" id="PTHR13318">
    <property type="entry name" value="PARTNER OF PAIRED, ISOFORM B-RELATED"/>
    <property type="match status" value="1"/>
</dbReference>
<dbReference type="InterPro" id="IPR006553">
    <property type="entry name" value="Leu-rich_rpt_Cys-con_subtyp"/>
</dbReference>
<dbReference type="GO" id="GO:0031146">
    <property type="term" value="P:SCF-dependent proteasomal ubiquitin-dependent protein catabolic process"/>
    <property type="evidence" value="ECO:0007669"/>
    <property type="project" value="TreeGrafter"/>
</dbReference>
<evidence type="ECO:0000259" key="3">
    <source>
        <dbReference type="PROSITE" id="PS50102"/>
    </source>
</evidence>
<evidence type="ECO:0000256" key="1">
    <source>
        <dbReference type="ARBA" id="ARBA00022884"/>
    </source>
</evidence>